<gene>
    <name evidence="2" type="ORF">FNV43_RR10017</name>
</gene>
<sequence>MDHIGLAITKLLAVLVLLVATPGIIGSKSREMMRFMKPIGETEYRSSIIHAAPVQPAPPCLAALASTANSQISPLEFVLLFPSPATACLVPLPDLRGV</sequence>
<evidence type="ECO:0000313" key="2">
    <source>
        <dbReference type="EMBL" id="KAF3449289.1"/>
    </source>
</evidence>
<accession>A0A8K0HBT5</accession>
<comment type="caution">
    <text evidence="2">The sequence shown here is derived from an EMBL/GenBank/DDBJ whole genome shotgun (WGS) entry which is preliminary data.</text>
</comment>
<evidence type="ECO:0000256" key="1">
    <source>
        <dbReference type="SAM" id="Phobius"/>
    </source>
</evidence>
<reference evidence="2" key="1">
    <citation type="submission" date="2020-03" db="EMBL/GenBank/DDBJ databases">
        <title>A high-quality chromosome-level genome assembly of a woody plant with both climbing and erect habits, Rhamnella rubrinervis.</title>
        <authorList>
            <person name="Lu Z."/>
            <person name="Yang Y."/>
            <person name="Zhu X."/>
            <person name="Sun Y."/>
        </authorList>
    </citation>
    <scope>NUCLEOTIDE SEQUENCE</scope>
    <source>
        <strain evidence="2">BYM</strain>
        <tissue evidence="2">Leaf</tissue>
    </source>
</reference>
<dbReference type="AlphaFoldDB" id="A0A8K0HBT5"/>
<feature type="transmembrane region" description="Helical" evidence="1">
    <location>
        <begin position="6"/>
        <end position="27"/>
    </location>
</feature>
<evidence type="ECO:0000313" key="3">
    <source>
        <dbReference type="Proteomes" id="UP000796880"/>
    </source>
</evidence>
<dbReference type="Proteomes" id="UP000796880">
    <property type="component" value="Unassembled WGS sequence"/>
</dbReference>
<organism evidence="2 3">
    <name type="scientific">Rhamnella rubrinervis</name>
    <dbReference type="NCBI Taxonomy" id="2594499"/>
    <lineage>
        <taxon>Eukaryota</taxon>
        <taxon>Viridiplantae</taxon>
        <taxon>Streptophyta</taxon>
        <taxon>Embryophyta</taxon>
        <taxon>Tracheophyta</taxon>
        <taxon>Spermatophyta</taxon>
        <taxon>Magnoliopsida</taxon>
        <taxon>eudicotyledons</taxon>
        <taxon>Gunneridae</taxon>
        <taxon>Pentapetalae</taxon>
        <taxon>rosids</taxon>
        <taxon>fabids</taxon>
        <taxon>Rosales</taxon>
        <taxon>Rhamnaceae</taxon>
        <taxon>rhamnoid group</taxon>
        <taxon>Rhamneae</taxon>
        <taxon>Rhamnella</taxon>
    </lineage>
</organism>
<keyword evidence="1" id="KW-0812">Transmembrane</keyword>
<protein>
    <submittedName>
        <fullName evidence="2">Uncharacterized protein</fullName>
    </submittedName>
</protein>
<keyword evidence="3" id="KW-1185">Reference proteome</keyword>
<dbReference type="EMBL" id="VOIH02000004">
    <property type="protein sequence ID" value="KAF3449289.1"/>
    <property type="molecule type" value="Genomic_DNA"/>
</dbReference>
<keyword evidence="1" id="KW-0472">Membrane</keyword>
<name>A0A8K0HBT5_9ROSA</name>
<keyword evidence="1" id="KW-1133">Transmembrane helix</keyword>
<proteinExistence type="predicted"/>